<dbReference type="SUPFAM" id="SSF51445">
    <property type="entry name" value="(Trans)glycosidases"/>
    <property type="match status" value="1"/>
</dbReference>
<evidence type="ECO:0000313" key="3">
    <source>
        <dbReference type="EMBL" id="KAL0194250.1"/>
    </source>
</evidence>
<gene>
    <name evidence="3" type="ORF">M9458_012546</name>
</gene>
<proteinExistence type="inferred from homology"/>
<organism evidence="3 4">
    <name type="scientific">Cirrhinus mrigala</name>
    <name type="common">Mrigala</name>
    <dbReference type="NCBI Taxonomy" id="683832"/>
    <lineage>
        <taxon>Eukaryota</taxon>
        <taxon>Metazoa</taxon>
        <taxon>Chordata</taxon>
        <taxon>Craniata</taxon>
        <taxon>Vertebrata</taxon>
        <taxon>Euteleostomi</taxon>
        <taxon>Actinopterygii</taxon>
        <taxon>Neopterygii</taxon>
        <taxon>Teleostei</taxon>
        <taxon>Ostariophysi</taxon>
        <taxon>Cypriniformes</taxon>
        <taxon>Cyprinidae</taxon>
        <taxon>Labeoninae</taxon>
        <taxon>Labeonini</taxon>
        <taxon>Cirrhinus</taxon>
    </lineage>
</organism>
<dbReference type="AlphaFoldDB" id="A0ABD0R6V1"/>
<dbReference type="PANTHER" id="PTHR10066">
    <property type="entry name" value="BETA-GLUCURONIDASE"/>
    <property type="match status" value="1"/>
</dbReference>
<evidence type="ECO:0000256" key="1">
    <source>
        <dbReference type="ARBA" id="ARBA00007401"/>
    </source>
</evidence>
<reference evidence="3 4" key="1">
    <citation type="submission" date="2024-05" db="EMBL/GenBank/DDBJ databases">
        <title>Genome sequencing and assembly of Indian major carp, Cirrhinus mrigala (Hamilton, 1822).</title>
        <authorList>
            <person name="Mohindra V."/>
            <person name="Chowdhury L.M."/>
            <person name="Lal K."/>
            <person name="Jena J.K."/>
        </authorList>
    </citation>
    <scope>NUCLEOTIDE SEQUENCE [LARGE SCALE GENOMIC DNA]</scope>
    <source>
        <strain evidence="3">CM1030</strain>
        <tissue evidence="3">Blood</tissue>
    </source>
</reference>
<dbReference type="EMBL" id="JAMKFB020000005">
    <property type="protein sequence ID" value="KAL0194250.1"/>
    <property type="molecule type" value="Genomic_DNA"/>
</dbReference>
<sequence>VQATAEDGQTDFYTLPVGIRTVRVTNTQFLINNKPFYFHGVNKHEDADVSDTRGQQNQTQY</sequence>
<evidence type="ECO:0000259" key="2">
    <source>
        <dbReference type="Pfam" id="PF02836"/>
    </source>
</evidence>
<comment type="caution">
    <text evidence="3">The sequence shown here is derived from an EMBL/GenBank/DDBJ whole genome shotgun (WGS) entry which is preliminary data.</text>
</comment>
<dbReference type="PANTHER" id="PTHR10066:SF67">
    <property type="entry name" value="BETA-GLUCURONIDASE"/>
    <property type="match status" value="1"/>
</dbReference>
<dbReference type="InterPro" id="IPR006103">
    <property type="entry name" value="Glyco_hydro_2_cat"/>
</dbReference>
<name>A0ABD0R6V1_CIRMR</name>
<evidence type="ECO:0000313" key="4">
    <source>
        <dbReference type="Proteomes" id="UP001529510"/>
    </source>
</evidence>
<feature type="non-terminal residue" evidence="3">
    <location>
        <position position="1"/>
    </location>
</feature>
<accession>A0ABD0R6V1</accession>
<dbReference type="Gene3D" id="3.20.20.80">
    <property type="entry name" value="Glycosidases"/>
    <property type="match status" value="1"/>
</dbReference>
<dbReference type="Pfam" id="PF02836">
    <property type="entry name" value="Glyco_hydro_2_C"/>
    <property type="match status" value="1"/>
</dbReference>
<dbReference type="Proteomes" id="UP001529510">
    <property type="component" value="Unassembled WGS sequence"/>
</dbReference>
<dbReference type="InterPro" id="IPR017853">
    <property type="entry name" value="GH"/>
</dbReference>
<comment type="similarity">
    <text evidence="1">Belongs to the glycosyl hydrolase 2 family.</text>
</comment>
<feature type="domain" description="Glycoside hydrolase family 2 catalytic" evidence="2">
    <location>
        <begin position="22"/>
        <end position="49"/>
    </location>
</feature>
<keyword evidence="4" id="KW-1185">Reference proteome</keyword>
<protein>
    <recommendedName>
        <fullName evidence="2">Glycoside hydrolase family 2 catalytic domain-containing protein</fullName>
    </recommendedName>
</protein>